<keyword evidence="1" id="KW-0597">Phosphoprotein</keyword>
<dbReference type="GO" id="GO:0042981">
    <property type="term" value="P:regulation of apoptotic process"/>
    <property type="evidence" value="ECO:0007669"/>
    <property type="project" value="InterPro"/>
</dbReference>
<feature type="coiled-coil region" evidence="3">
    <location>
        <begin position="387"/>
        <end position="470"/>
    </location>
</feature>
<reference evidence="7" key="1">
    <citation type="submission" date="2025-08" db="UniProtKB">
        <authorList>
            <consortium name="RefSeq"/>
        </authorList>
    </citation>
    <scope>IDENTIFICATION</scope>
    <source>
        <tissue evidence="7">Liver</tissue>
    </source>
</reference>
<dbReference type="OrthoDB" id="8868836at2759"/>
<dbReference type="Pfam" id="PF00619">
    <property type="entry name" value="CARD"/>
    <property type="match status" value="1"/>
</dbReference>
<organism evidence="6 7">
    <name type="scientific">Python bivittatus</name>
    <name type="common">Burmese python</name>
    <name type="synonym">Python molurus bivittatus</name>
    <dbReference type="NCBI Taxonomy" id="176946"/>
    <lineage>
        <taxon>Eukaryota</taxon>
        <taxon>Metazoa</taxon>
        <taxon>Chordata</taxon>
        <taxon>Craniata</taxon>
        <taxon>Vertebrata</taxon>
        <taxon>Euteleostomi</taxon>
        <taxon>Lepidosauria</taxon>
        <taxon>Squamata</taxon>
        <taxon>Bifurcata</taxon>
        <taxon>Unidentata</taxon>
        <taxon>Episquamata</taxon>
        <taxon>Toxicofera</taxon>
        <taxon>Serpentes</taxon>
        <taxon>Henophidia</taxon>
        <taxon>Pythonidae</taxon>
        <taxon>Python</taxon>
    </lineage>
</organism>
<protein>
    <submittedName>
        <fullName evidence="7">Caspase recruitment domain-containing protein 9 isoform X2</fullName>
    </submittedName>
</protein>
<dbReference type="CTD" id="64170"/>
<dbReference type="InterPro" id="IPR001315">
    <property type="entry name" value="CARD"/>
</dbReference>
<dbReference type="InterPro" id="IPR011029">
    <property type="entry name" value="DEATH-like_dom_sf"/>
</dbReference>
<dbReference type="PROSITE" id="PS50209">
    <property type="entry name" value="CARD"/>
    <property type="match status" value="1"/>
</dbReference>
<dbReference type="PANTHER" id="PTHR14559">
    <property type="entry name" value="CASPASE RECRUITMENT DOMAIN FAMILY"/>
    <property type="match status" value="1"/>
</dbReference>
<evidence type="ECO:0000313" key="6">
    <source>
        <dbReference type="Proteomes" id="UP000695026"/>
    </source>
</evidence>
<feature type="coiled-coil region" evidence="3">
    <location>
        <begin position="171"/>
        <end position="285"/>
    </location>
</feature>
<dbReference type="GO" id="GO:0005737">
    <property type="term" value="C:cytoplasm"/>
    <property type="evidence" value="ECO:0007669"/>
    <property type="project" value="TreeGrafter"/>
</dbReference>
<feature type="region of interest" description="Disordered" evidence="4">
    <location>
        <begin position="489"/>
        <end position="600"/>
    </location>
</feature>
<keyword evidence="2 3" id="KW-0175">Coiled coil</keyword>
<dbReference type="GO" id="GO:0050700">
    <property type="term" value="F:CARD domain binding"/>
    <property type="evidence" value="ECO:0007669"/>
    <property type="project" value="TreeGrafter"/>
</dbReference>
<evidence type="ECO:0000256" key="4">
    <source>
        <dbReference type="SAM" id="MobiDB-lite"/>
    </source>
</evidence>
<proteinExistence type="predicted"/>
<feature type="compositionally biased region" description="Basic residues" evidence="4">
    <location>
        <begin position="567"/>
        <end position="579"/>
    </location>
</feature>
<dbReference type="AlphaFoldDB" id="A0A9F5MXV3"/>
<dbReference type="CDD" id="cd08809">
    <property type="entry name" value="CARD_CARD9"/>
    <property type="match status" value="1"/>
</dbReference>
<accession>A0A9F5MXV3</accession>
<dbReference type="InterPro" id="IPR042142">
    <property type="entry name" value="CARD_CARD9"/>
</dbReference>
<feature type="compositionally biased region" description="Basic and acidic residues" evidence="4">
    <location>
        <begin position="580"/>
        <end position="590"/>
    </location>
</feature>
<dbReference type="Proteomes" id="UP000695026">
    <property type="component" value="Unplaced"/>
</dbReference>
<evidence type="ECO:0000259" key="5">
    <source>
        <dbReference type="PROSITE" id="PS50209"/>
    </source>
</evidence>
<evidence type="ECO:0000256" key="2">
    <source>
        <dbReference type="ARBA" id="ARBA00023054"/>
    </source>
</evidence>
<gene>
    <name evidence="7" type="primary">CARD9</name>
</gene>
<dbReference type="PANTHER" id="PTHR14559:SF3">
    <property type="entry name" value="CASPASE RECRUITMENT DOMAIN-CONTAINING PROTEIN 9"/>
    <property type="match status" value="1"/>
</dbReference>
<evidence type="ECO:0000256" key="1">
    <source>
        <dbReference type="ARBA" id="ARBA00022553"/>
    </source>
</evidence>
<dbReference type="OMA" id="HEVDWEN"/>
<dbReference type="FunFam" id="1.10.533.10:FF:000003">
    <property type="entry name" value="Caspase recruitment domain family, member 11"/>
    <property type="match status" value="1"/>
</dbReference>
<evidence type="ECO:0000256" key="3">
    <source>
        <dbReference type="SAM" id="Coils"/>
    </source>
</evidence>
<feature type="domain" description="CARD" evidence="5">
    <location>
        <begin position="61"/>
        <end position="153"/>
    </location>
</feature>
<dbReference type="Gene3D" id="1.10.533.10">
    <property type="entry name" value="Death Domain, Fas"/>
    <property type="match status" value="1"/>
</dbReference>
<name>A0A9F5MXV3_PYTBI</name>
<dbReference type="RefSeq" id="XP_025030334.1">
    <property type="nucleotide sequence ID" value="XM_025174566.1"/>
</dbReference>
<dbReference type="SUPFAM" id="SSF47986">
    <property type="entry name" value="DEATH domain"/>
    <property type="match status" value="1"/>
</dbReference>
<evidence type="ECO:0000313" key="7">
    <source>
        <dbReference type="RefSeq" id="XP_025030334.1"/>
    </source>
</evidence>
<dbReference type="Gene3D" id="1.10.287.1490">
    <property type="match status" value="1"/>
</dbReference>
<sequence>MPPGSLEGAGAVELKPWLGQQSRFLEAPAQLKIPPSCIFRKDPKFSHHFFPSAMSDLEDEDDETCWNDLESFRVTLITVIDPSRITPYLRQCRVINHDDEEQILNDPSLVLRKRKTGLLLDILQRTGKKGFVAFLESLELYYPHLYKKITGNNPTRVFSMIIDTAGESSLMELLMSEVSKLQGAIREERQKVQELNMALCTKEDTIKEMRVRDSVLRNYQERTHKMKEERDALSRELKLCRDENYELAMNYAKQSEEKNTVLMKNRDLQLEIDCLRHSLIKAEDDCDLERKHTLKLKHAIEQRPSHEAVWEIQREKDLLLAKNKELESTLQVTKKGSSEKDGVSFQALEAEWRRVLKEQQELVNTICDLRQMLQRTEDGRDKLVGEKELLELRCTSLQNDNQIYQDRIKAILKQLEEVAAERDQALLTQERCHKQYSQSLRDKDSYRKQIRELGERCDELQLQLFQKEGQLLSAEAKLKRLCLDPSTLTSDLEENSSRSSQELTPHENPDEDGKASSKASMFISEEHSSIQDPQFGVLENNHLLPTSQEGDLSEKGRRRMKDSFEHYRRKRALRRAQKSRYHEVDWEHSSGSDNTDTEGS</sequence>
<dbReference type="GeneID" id="103057226"/>
<dbReference type="GO" id="GO:0043123">
    <property type="term" value="P:positive regulation of canonical NF-kappaB signal transduction"/>
    <property type="evidence" value="ECO:0007669"/>
    <property type="project" value="TreeGrafter"/>
</dbReference>
<keyword evidence="6" id="KW-1185">Reference proteome</keyword>
<feature type="compositionally biased region" description="Basic and acidic residues" evidence="4">
    <location>
        <begin position="504"/>
        <end position="515"/>
    </location>
</feature>